<dbReference type="OrthoDB" id="9805416at2"/>
<dbReference type="RefSeq" id="WP_136130354.1">
    <property type="nucleotide sequence ID" value="NZ_PDKU01000004.1"/>
</dbReference>
<protein>
    <recommendedName>
        <fullName evidence="6">D-3-phosphoglycerate dehydrogenase</fullName>
        <ecNumber evidence="4">1.1.1.399</ecNumber>
        <ecNumber evidence="5">1.1.1.95</ecNumber>
    </recommendedName>
    <alternativeName>
        <fullName evidence="9">2-oxoglutarate reductase</fullName>
    </alternativeName>
</protein>
<dbReference type="NCBIfam" id="NF008759">
    <property type="entry name" value="PRK11790.1"/>
    <property type="match status" value="1"/>
</dbReference>
<dbReference type="GO" id="GO:0051287">
    <property type="term" value="F:NAD binding"/>
    <property type="evidence" value="ECO:0007669"/>
    <property type="project" value="InterPro"/>
</dbReference>
<dbReference type="EMBL" id="PDKU01000004">
    <property type="protein sequence ID" value="PPI86411.1"/>
    <property type="molecule type" value="Genomic_DNA"/>
</dbReference>
<dbReference type="InterPro" id="IPR029753">
    <property type="entry name" value="D-isomer_DH_CS"/>
</dbReference>
<evidence type="ECO:0000313" key="14">
    <source>
        <dbReference type="EMBL" id="PPI86411.1"/>
    </source>
</evidence>
<comment type="catalytic activity">
    <reaction evidence="11">
        <text>(2R)-3-phosphoglycerate + NAD(+) = 3-phosphooxypyruvate + NADH + H(+)</text>
        <dbReference type="Rhea" id="RHEA:12641"/>
        <dbReference type="ChEBI" id="CHEBI:15378"/>
        <dbReference type="ChEBI" id="CHEBI:18110"/>
        <dbReference type="ChEBI" id="CHEBI:57540"/>
        <dbReference type="ChEBI" id="CHEBI:57945"/>
        <dbReference type="ChEBI" id="CHEBI:58272"/>
        <dbReference type="EC" id="1.1.1.95"/>
    </reaction>
</comment>
<evidence type="ECO:0000256" key="2">
    <source>
        <dbReference type="ARBA" id="ARBA00005216"/>
    </source>
</evidence>
<keyword evidence="15" id="KW-1185">Reference proteome</keyword>
<dbReference type="PROSITE" id="PS51671">
    <property type="entry name" value="ACT"/>
    <property type="match status" value="1"/>
</dbReference>
<dbReference type="Pfam" id="PF22629">
    <property type="entry name" value="ACT_AHAS_ss"/>
    <property type="match status" value="1"/>
</dbReference>
<evidence type="ECO:0000256" key="6">
    <source>
        <dbReference type="ARBA" id="ARBA00021582"/>
    </source>
</evidence>
<gene>
    <name evidence="14" type="ORF">CRV10_02960</name>
</gene>
<comment type="catalytic activity">
    <reaction evidence="10">
        <text>(R)-2-hydroxyglutarate + NAD(+) = 2-oxoglutarate + NADH + H(+)</text>
        <dbReference type="Rhea" id="RHEA:49612"/>
        <dbReference type="ChEBI" id="CHEBI:15378"/>
        <dbReference type="ChEBI" id="CHEBI:15801"/>
        <dbReference type="ChEBI" id="CHEBI:16810"/>
        <dbReference type="ChEBI" id="CHEBI:57540"/>
        <dbReference type="ChEBI" id="CHEBI:57945"/>
        <dbReference type="EC" id="1.1.1.399"/>
    </reaction>
</comment>
<accession>A0A2P5SVR8</accession>
<keyword evidence="8" id="KW-0520">NAD</keyword>
<dbReference type="SUPFAM" id="SSF52283">
    <property type="entry name" value="Formate/glycerate dehydrogenase catalytic domain-like"/>
    <property type="match status" value="1"/>
</dbReference>
<dbReference type="GO" id="GO:0047545">
    <property type="term" value="F:(S)-2-hydroxyglutarate dehydrogenase activity"/>
    <property type="evidence" value="ECO:0007669"/>
    <property type="project" value="UniProtKB-ARBA"/>
</dbReference>
<dbReference type="PROSITE" id="PS00065">
    <property type="entry name" value="D_2_HYDROXYACID_DH_1"/>
    <property type="match status" value="1"/>
</dbReference>
<dbReference type="InterPro" id="IPR045865">
    <property type="entry name" value="ACT-like_dom_sf"/>
</dbReference>
<dbReference type="CDD" id="cd04901">
    <property type="entry name" value="ACT_3PGDH"/>
    <property type="match status" value="1"/>
</dbReference>
<dbReference type="InterPro" id="IPR029752">
    <property type="entry name" value="D-isomer_DH_CS1"/>
</dbReference>
<dbReference type="PROSITE" id="PS00671">
    <property type="entry name" value="D_2_HYDROXYACID_DH_3"/>
    <property type="match status" value="1"/>
</dbReference>
<keyword evidence="7 12" id="KW-0560">Oxidoreductase</keyword>
<dbReference type="PROSITE" id="PS00670">
    <property type="entry name" value="D_2_HYDROXYACID_DH_2"/>
    <property type="match status" value="1"/>
</dbReference>
<dbReference type="SUPFAM" id="SSF51735">
    <property type="entry name" value="NAD(P)-binding Rossmann-fold domains"/>
    <property type="match status" value="1"/>
</dbReference>
<evidence type="ECO:0000256" key="3">
    <source>
        <dbReference type="ARBA" id="ARBA00005854"/>
    </source>
</evidence>
<dbReference type="GO" id="GO:0004617">
    <property type="term" value="F:phosphoglycerate dehydrogenase activity"/>
    <property type="evidence" value="ECO:0007669"/>
    <property type="project" value="UniProtKB-EC"/>
</dbReference>
<evidence type="ECO:0000256" key="10">
    <source>
        <dbReference type="ARBA" id="ARBA00048126"/>
    </source>
</evidence>
<proteinExistence type="inferred from homology"/>
<evidence type="ECO:0000256" key="8">
    <source>
        <dbReference type="ARBA" id="ARBA00023027"/>
    </source>
</evidence>
<comment type="caution">
    <text evidence="14">The sequence shown here is derived from an EMBL/GenBank/DDBJ whole genome shotgun (WGS) entry which is preliminary data.</text>
</comment>
<comment type="function">
    <text evidence="1">Catalyzes the reversible oxidation of 3-phospho-D-glycerate to 3-phosphonooxypyruvate, the first step of the phosphorylated L-serine biosynthesis pathway. Also catalyzes the reversible oxidation of 2-hydroxyglutarate to 2-oxoglutarate.</text>
</comment>
<comment type="similarity">
    <text evidence="3 12">Belongs to the D-isomer specific 2-hydroxyacid dehydrogenase family.</text>
</comment>
<dbReference type="InterPro" id="IPR002912">
    <property type="entry name" value="ACT_dom"/>
</dbReference>
<dbReference type="EC" id="1.1.1.95" evidence="5"/>
<dbReference type="InterPro" id="IPR050418">
    <property type="entry name" value="D-iso_2-hydroxyacid_DH_PdxB"/>
</dbReference>
<comment type="pathway">
    <text evidence="2">Amino-acid biosynthesis; L-serine biosynthesis; L-serine from 3-phospho-D-glycerate: step 1/3.</text>
</comment>
<dbReference type="GO" id="GO:0006564">
    <property type="term" value="P:L-serine biosynthetic process"/>
    <property type="evidence" value="ECO:0007669"/>
    <property type="project" value="UniProtKB-ARBA"/>
</dbReference>
<dbReference type="UniPathway" id="UPA00135">
    <property type="reaction ID" value="UER00196"/>
</dbReference>
<evidence type="ECO:0000256" key="1">
    <source>
        <dbReference type="ARBA" id="ARBA00003800"/>
    </source>
</evidence>
<evidence type="ECO:0000256" key="12">
    <source>
        <dbReference type="RuleBase" id="RU003719"/>
    </source>
</evidence>
<dbReference type="AlphaFoldDB" id="A0A2P5SVR8"/>
<dbReference type="InterPro" id="IPR054480">
    <property type="entry name" value="AHAS_small-like_ACT"/>
</dbReference>
<dbReference type="PANTHER" id="PTHR43761:SF1">
    <property type="entry name" value="D-ISOMER SPECIFIC 2-HYDROXYACID DEHYDROGENASE CATALYTIC DOMAIN-CONTAINING PROTEIN-RELATED"/>
    <property type="match status" value="1"/>
</dbReference>
<dbReference type="Pfam" id="PF00389">
    <property type="entry name" value="2-Hacid_dh"/>
    <property type="match status" value="1"/>
</dbReference>
<dbReference type="SUPFAM" id="SSF55021">
    <property type="entry name" value="ACT-like"/>
    <property type="match status" value="1"/>
</dbReference>
<reference evidence="14 15" key="1">
    <citation type="journal article" date="2018" name="Genome Biol. Evol.">
        <title>Cladogenesis and Genomic Streamlining in Extracellular Endosymbionts of Tropical Stink Bugs.</title>
        <authorList>
            <person name="Otero-Bravo A."/>
            <person name="Goffredi S."/>
            <person name="Sabree Z.L."/>
        </authorList>
    </citation>
    <scope>NUCLEOTIDE SEQUENCE [LARGE SCALE GENOMIC DNA]</scope>
    <source>
        <strain evidence="14 15">SoEL</strain>
    </source>
</reference>
<dbReference type="PANTHER" id="PTHR43761">
    <property type="entry name" value="D-ISOMER SPECIFIC 2-HYDROXYACID DEHYDROGENASE FAMILY PROTEIN (AFU_ORTHOLOGUE AFUA_1G13630)"/>
    <property type="match status" value="1"/>
</dbReference>
<evidence type="ECO:0000256" key="9">
    <source>
        <dbReference type="ARBA" id="ARBA00030455"/>
    </source>
</evidence>
<sequence length="408" mass="45237">MEKNNIKFLLLEDIHKSAINNLNAAGYSNIEFYSDALHCNKQLKISLRNAHFIGIRSKSQITKDIFSIAKQLLAIGCFCIGTNQVDLHNATIRGIPVFNAPFSNTRSVAELVIGEMLVMLRGVPKANVEMHCKIWNKITKNCFEARGKNIGIIGYGHIGMQLGILAESLGMHVFFYDIDKKLSLGNAIQIDNMYELLKISDVVSLHVPENESTNNMIGTKELLHMKPKSILINTARGNVVNLSALYDVLKHEKIGGAAIDVFPNEHSVNNTSFISSLNQFDNVLLTPHIGGSTVEAQENIGVEVSSKLIKYCDNGSTISAVNIPEVSLPIHKHNSSRFIHIHENRPGIMTAINQIFADDDINISSQYLQTSAYIGYVVIDVNLNKEVLDRVLKSLQSIPGTIRTRLLH</sequence>
<organism evidence="14 15">
    <name type="scientific">Candidatus Pantoea edessiphila</name>
    <dbReference type="NCBI Taxonomy" id="2044610"/>
    <lineage>
        <taxon>Bacteria</taxon>
        <taxon>Pseudomonadati</taxon>
        <taxon>Pseudomonadota</taxon>
        <taxon>Gammaproteobacteria</taxon>
        <taxon>Enterobacterales</taxon>
        <taxon>Erwiniaceae</taxon>
        <taxon>Pantoea</taxon>
    </lineage>
</organism>
<evidence type="ECO:0000256" key="4">
    <source>
        <dbReference type="ARBA" id="ARBA00013001"/>
    </source>
</evidence>
<evidence type="ECO:0000256" key="5">
    <source>
        <dbReference type="ARBA" id="ARBA00013143"/>
    </source>
</evidence>
<dbReference type="FunFam" id="3.40.50.720:FF:000041">
    <property type="entry name" value="D-3-phosphoglycerate dehydrogenase"/>
    <property type="match status" value="1"/>
</dbReference>
<evidence type="ECO:0000256" key="7">
    <source>
        <dbReference type="ARBA" id="ARBA00023002"/>
    </source>
</evidence>
<dbReference type="InterPro" id="IPR036291">
    <property type="entry name" value="NAD(P)-bd_dom_sf"/>
</dbReference>
<name>A0A2P5SVR8_9GAMM</name>
<dbReference type="Pfam" id="PF02826">
    <property type="entry name" value="2-Hacid_dh_C"/>
    <property type="match status" value="1"/>
</dbReference>
<evidence type="ECO:0000256" key="11">
    <source>
        <dbReference type="ARBA" id="ARBA00048731"/>
    </source>
</evidence>
<feature type="domain" description="ACT" evidence="13">
    <location>
        <begin position="337"/>
        <end position="408"/>
    </location>
</feature>
<evidence type="ECO:0000313" key="15">
    <source>
        <dbReference type="Proteomes" id="UP000296144"/>
    </source>
</evidence>
<evidence type="ECO:0000259" key="13">
    <source>
        <dbReference type="PROSITE" id="PS51671"/>
    </source>
</evidence>
<dbReference type="InterPro" id="IPR006139">
    <property type="entry name" value="D-isomer_2_OHA_DH_cat_dom"/>
</dbReference>
<dbReference type="Gene3D" id="3.40.50.720">
    <property type="entry name" value="NAD(P)-binding Rossmann-like Domain"/>
    <property type="match status" value="2"/>
</dbReference>
<dbReference type="EC" id="1.1.1.399" evidence="4"/>
<dbReference type="Gene3D" id="3.30.70.260">
    <property type="match status" value="1"/>
</dbReference>
<dbReference type="InterPro" id="IPR006140">
    <property type="entry name" value="D-isomer_DH_NAD-bd"/>
</dbReference>
<dbReference type="Proteomes" id="UP000296144">
    <property type="component" value="Unassembled WGS sequence"/>
</dbReference>